<sequence length="466" mass="54381">MSLQLAEQYEENEQYDKAYEEYKKSYESNPKDLGVLERLGHIAMMLNKKDEASEYYSAILEMDATNVMAYEQLMDIYVASDKYKYYIYRGNMHSVMHQPEHAINDFKKALNHAMDNEEAQCSTRFVLGALYEQTGNTTKAIDEYLKVLDYDHTHEEVYLKLANLYMIENAPASAIETLERARKEGFDTDNIKEQLAQMYLKNNQPELAKDITNNDLMRIKCLLASGDKDTAYEEIKKAGEKYKGNADFYVIKAQYYYENKEYDKALENVEEYDKFQPNTALGFQMKALIYEGKHDEYKAYLNWGKYNLARGNKDIAVNDFLNAYQLNENDADLVHSLAILLESTGEKNHAVEFYEKLYKLEPSNKTALQKLADFRESIGDYATQAEYLEKLLETDKRNTGLMKQLGEIHEKLRNKPEAVKYYQKYISIAPDTPETEKIRHKLAKLENTEIEQEEGLIDKIMKFFNN</sequence>
<feature type="repeat" description="TPR" evidence="1">
    <location>
        <begin position="121"/>
        <end position="154"/>
    </location>
</feature>
<dbReference type="SMART" id="SM00028">
    <property type="entry name" value="TPR"/>
    <property type="match status" value="9"/>
</dbReference>
<dbReference type="PANTHER" id="PTHR12558">
    <property type="entry name" value="CELL DIVISION CYCLE 16,23,27"/>
    <property type="match status" value="1"/>
</dbReference>
<gene>
    <name evidence="2" type="ORF">IAC10_06810</name>
</gene>
<dbReference type="Proteomes" id="UP000823928">
    <property type="component" value="Unassembled WGS sequence"/>
</dbReference>
<reference evidence="2" key="2">
    <citation type="journal article" date="2021" name="PeerJ">
        <title>Extensive microbial diversity within the chicken gut microbiome revealed by metagenomics and culture.</title>
        <authorList>
            <person name="Gilroy R."/>
            <person name="Ravi A."/>
            <person name="Getino M."/>
            <person name="Pursley I."/>
            <person name="Horton D.L."/>
            <person name="Alikhan N.F."/>
            <person name="Baker D."/>
            <person name="Gharbi K."/>
            <person name="Hall N."/>
            <person name="Watson M."/>
            <person name="Adriaenssens E.M."/>
            <person name="Foster-Nyarko E."/>
            <person name="Jarju S."/>
            <person name="Secka A."/>
            <person name="Antonio M."/>
            <person name="Oren A."/>
            <person name="Chaudhuri R.R."/>
            <person name="La Ragione R."/>
            <person name="Hildebrand F."/>
            <person name="Pallen M.J."/>
        </authorList>
    </citation>
    <scope>NUCLEOTIDE SEQUENCE</scope>
    <source>
        <strain evidence="2">6276</strain>
    </source>
</reference>
<keyword evidence="1" id="KW-0802">TPR repeat</keyword>
<dbReference type="PROSITE" id="PS50005">
    <property type="entry name" value="TPR"/>
    <property type="match status" value="5"/>
</dbReference>
<dbReference type="PANTHER" id="PTHR12558:SF13">
    <property type="entry name" value="CELL DIVISION CYCLE PROTEIN 27 HOMOLOG"/>
    <property type="match status" value="1"/>
</dbReference>
<feature type="repeat" description="TPR" evidence="1">
    <location>
        <begin position="246"/>
        <end position="279"/>
    </location>
</feature>
<dbReference type="InterPro" id="IPR019734">
    <property type="entry name" value="TPR_rpt"/>
</dbReference>
<comment type="caution">
    <text evidence="2">The sequence shown here is derived from an EMBL/GenBank/DDBJ whole genome shotgun (WGS) entry which is preliminary data.</text>
</comment>
<feature type="repeat" description="TPR" evidence="1">
    <location>
        <begin position="297"/>
        <end position="330"/>
    </location>
</feature>
<proteinExistence type="predicted"/>
<dbReference type="Gene3D" id="1.25.40.10">
    <property type="entry name" value="Tetratricopeptide repeat domain"/>
    <property type="match status" value="4"/>
</dbReference>
<accession>A0A9D1EZ21</accession>
<feature type="repeat" description="TPR" evidence="1">
    <location>
        <begin position="331"/>
        <end position="364"/>
    </location>
</feature>
<evidence type="ECO:0000313" key="3">
    <source>
        <dbReference type="Proteomes" id="UP000823928"/>
    </source>
</evidence>
<dbReference type="EMBL" id="DVIU01000135">
    <property type="protein sequence ID" value="HIS36324.1"/>
    <property type="molecule type" value="Genomic_DNA"/>
</dbReference>
<dbReference type="AlphaFoldDB" id="A0A9D1EZ21"/>
<reference evidence="2" key="1">
    <citation type="submission" date="2020-10" db="EMBL/GenBank/DDBJ databases">
        <authorList>
            <person name="Gilroy R."/>
        </authorList>
    </citation>
    <scope>NUCLEOTIDE SEQUENCE</scope>
    <source>
        <strain evidence="2">6276</strain>
    </source>
</reference>
<evidence type="ECO:0000313" key="2">
    <source>
        <dbReference type="EMBL" id="HIS36324.1"/>
    </source>
</evidence>
<organism evidence="2 3">
    <name type="scientific">Candidatus Scatousia excrementigallinarum</name>
    <dbReference type="NCBI Taxonomy" id="2840935"/>
    <lineage>
        <taxon>Bacteria</taxon>
        <taxon>Candidatus Scatousia</taxon>
    </lineage>
</organism>
<evidence type="ECO:0000256" key="1">
    <source>
        <dbReference type="PROSITE-ProRule" id="PRU00339"/>
    </source>
</evidence>
<feature type="repeat" description="TPR" evidence="1">
    <location>
        <begin position="399"/>
        <end position="432"/>
    </location>
</feature>
<dbReference type="SUPFAM" id="SSF81901">
    <property type="entry name" value="HCP-like"/>
    <property type="match status" value="1"/>
</dbReference>
<protein>
    <submittedName>
        <fullName evidence="2">Tetratricopeptide repeat protein</fullName>
    </submittedName>
</protein>
<name>A0A9D1EZ21_9BACT</name>
<dbReference type="InterPro" id="IPR011990">
    <property type="entry name" value="TPR-like_helical_dom_sf"/>
</dbReference>
<dbReference type="SUPFAM" id="SSF48452">
    <property type="entry name" value="TPR-like"/>
    <property type="match status" value="1"/>
</dbReference>
<dbReference type="Pfam" id="PF13181">
    <property type="entry name" value="TPR_8"/>
    <property type="match status" value="4"/>
</dbReference>